<proteinExistence type="predicted"/>
<accession>A0A192CCD2</accession>
<dbReference type="AlphaFoldDB" id="A0A192CCD2"/>
<evidence type="ECO:0000313" key="1">
    <source>
        <dbReference type="EMBL" id="ANK03427.1"/>
    </source>
</evidence>
<sequence>MVLIIKMPFVAVATCFSSLIICYPQRYGMRSADD</sequence>
<name>A0A192CCD2_ECO25</name>
<reference evidence="1 2" key="1">
    <citation type="submission" date="2016-03" db="EMBL/GenBank/DDBJ databases">
        <title>Genome Sequence and Comparative Pathogenic Determinants of Uropathogenic Escherichia coli O25b:H4, a Clinical Isolate from Saudi Arabia.</title>
        <authorList>
            <person name="Alyamani E.A.J."/>
            <person name="Khiyami M.A."/>
            <person name="Booq R.Y."/>
            <person name="Bahwerth F.S."/>
            <person name="Vaisvil B."/>
            <person name="Schmitt D.P."/>
            <person name="Kapatral V."/>
        </authorList>
    </citation>
    <scope>NUCLEOTIDE SEQUENCE [LARGE SCALE GENOMIC DNA]</scope>
    <source>
        <strain evidence="1 2">O25b:H4</strain>
    </source>
</reference>
<gene>
    <name evidence="1" type="ORF">WLH_02166</name>
</gene>
<organism evidence="1 2">
    <name type="scientific">Escherichia coli O25b:H4</name>
    <dbReference type="NCBI Taxonomy" id="941280"/>
    <lineage>
        <taxon>Bacteria</taxon>
        <taxon>Pseudomonadati</taxon>
        <taxon>Pseudomonadota</taxon>
        <taxon>Gammaproteobacteria</taxon>
        <taxon>Enterobacterales</taxon>
        <taxon>Enterobacteriaceae</taxon>
        <taxon>Escherichia</taxon>
    </lineage>
</organism>
<evidence type="ECO:0000313" key="2">
    <source>
        <dbReference type="Proteomes" id="UP000183316"/>
    </source>
</evidence>
<protein>
    <submittedName>
        <fullName evidence="1">Uncharacterized protein</fullName>
    </submittedName>
</protein>
<dbReference type="Proteomes" id="UP000183316">
    <property type="component" value="Chromosome"/>
</dbReference>
<dbReference type="EMBL" id="CP015085">
    <property type="protein sequence ID" value="ANK03427.1"/>
    <property type="molecule type" value="Genomic_DNA"/>
</dbReference>